<dbReference type="PANTHER" id="PTHR24056:SF472">
    <property type="entry name" value="CYCLIN-DEPENDENT KINASE 4, ISOFORM A"/>
    <property type="match status" value="1"/>
</dbReference>
<evidence type="ECO:0000256" key="9">
    <source>
        <dbReference type="ARBA" id="ARBA00048367"/>
    </source>
</evidence>
<dbReference type="SUPFAM" id="SSF56112">
    <property type="entry name" value="Protein kinase-like (PK-like)"/>
    <property type="match status" value="1"/>
</dbReference>
<feature type="binding site" evidence="10">
    <location>
        <position position="114"/>
    </location>
    <ligand>
        <name>ATP</name>
        <dbReference type="ChEBI" id="CHEBI:30616"/>
    </ligand>
</feature>
<dbReference type="PANTHER" id="PTHR24056">
    <property type="entry name" value="CELL DIVISION PROTEIN KINASE"/>
    <property type="match status" value="1"/>
</dbReference>
<dbReference type="GO" id="GO:0005634">
    <property type="term" value="C:nucleus"/>
    <property type="evidence" value="ECO:0007669"/>
    <property type="project" value="TreeGrafter"/>
</dbReference>
<dbReference type="EC" id="2.7.11.22" evidence="2"/>
<evidence type="ECO:0000256" key="10">
    <source>
        <dbReference type="PROSITE-ProRule" id="PRU10141"/>
    </source>
</evidence>
<evidence type="ECO:0000256" key="2">
    <source>
        <dbReference type="ARBA" id="ARBA00012425"/>
    </source>
</evidence>
<evidence type="ECO:0000256" key="11">
    <source>
        <dbReference type="RuleBase" id="RU000304"/>
    </source>
</evidence>
<dbReference type="PROSITE" id="PS00108">
    <property type="entry name" value="PROTEIN_KINASE_ST"/>
    <property type="match status" value="1"/>
</dbReference>
<dbReference type="Pfam" id="PF00069">
    <property type="entry name" value="Pkinase"/>
    <property type="match status" value="1"/>
</dbReference>
<dbReference type="GO" id="GO:0004693">
    <property type="term" value="F:cyclin-dependent protein serine/threonine kinase activity"/>
    <property type="evidence" value="ECO:0007669"/>
    <property type="project" value="UniProtKB-EC"/>
</dbReference>
<keyword evidence="5 10" id="KW-0547">Nucleotide-binding</keyword>
<comment type="similarity">
    <text evidence="1">Belongs to the protein kinase superfamily. CMGC Ser/Thr protein kinase family. CDC2/CDKX subfamily.</text>
</comment>
<evidence type="ECO:0000256" key="5">
    <source>
        <dbReference type="ARBA" id="ARBA00022741"/>
    </source>
</evidence>
<keyword evidence="4" id="KW-0808">Transferase</keyword>
<evidence type="ECO:0000256" key="1">
    <source>
        <dbReference type="ARBA" id="ARBA00006485"/>
    </source>
</evidence>
<dbReference type="SMART" id="SM00220">
    <property type="entry name" value="S_TKc"/>
    <property type="match status" value="1"/>
</dbReference>
<dbReference type="GO" id="GO:0051301">
    <property type="term" value="P:cell division"/>
    <property type="evidence" value="ECO:0007669"/>
    <property type="project" value="UniProtKB-KW"/>
</dbReference>
<feature type="domain" description="Protein kinase" evidence="13">
    <location>
        <begin position="85"/>
        <end position="372"/>
    </location>
</feature>
<evidence type="ECO:0000256" key="3">
    <source>
        <dbReference type="ARBA" id="ARBA00022527"/>
    </source>
</evidence>
<keyword evidence="3 11" id="KW-0723">Serine/threonine-protein kinase</keyword>
<keyword evidence="7 10" id="KW-0067">ATP-binding</keyword>
<keyword evidence="6 14" id="KW-0418">Kinase</keyword>
<protein>
    <recommendedName>
        <fullName evidence="2">cyclin-dependent kinase</fullName>
        <ecNumber evidence="2">2.7.11.22</ecNumber>
    </recommendedName>
</protein>
<comment type="catalytic activity">
    <reaction evidence="8">
        <text>L-threonyl-[protein] + ATP = O-phospho-L-threonyl-[protein] + ADP + H(+)</text>
        <dbReference type="Rhea" id="RHEA:46608"/>
        <dbReference type="Rhea" id="RHEA-COMP:11060"/>
        <dbReference type="Rhea" id="RHEA-COMP:11605"/>
        <dbReference type="ChEBI" id="CHEBI:15378"/>
        <dbReference type="ChEBI" id="CHEBI:30013"/>
        <dbReference type="ChEBI" id="CHEBI:30616"/>
        <dbReference type="ChEBI" id="CHEBI:61977"/>
        <dbReference type="ChEBI" id="CHEBI:456216"/>
        <dbReference type="EC" id="2.7.11.22"/>
    </reaction>
</comment>
<comment type="catalytic activity">
    <reaction evidence="9">
        <text>L-seryl-[protein] + ATP = O-phospho-L-seryl-[protein] + ADP + H(+)</text>
        <dbReference type="Rhea" id="RHEA:17989"/>
        <dbReference type="Rhea" id="RHEA-COMP:9863"/>
        <dbReference type="Rhea" id="RHEA-COMP:11604"/>
        <dbReference type="ChEBI" id="CHEBI:15378"/>
        <dbReference type="ChEBI" id="CHEBI:29999"/>
        <dbReference type="ChEBI" id="CHEBI:30616"/>
        <dbReference type="ChEBI" id="CHEBI:83421"/>
        <dbReference type="ChEBI" id="CHEBI:456216"/>
        <dbReference type="EC" id="2.7.11.22"/>
    </reaction>
</comment>
<dbReference type="GO" id="GO:0005524">
    <property type="term" value="F:ATP binding"/>
    <property type="evidence" value="ECO:0007669"/>
    <property type="project" value="UniProtKB-UniRule"/>
</dbReference>
<evidence type="ECO:0000256" key="4">
    <source>
        <dbReference type="ARBA" id="ARBA00022679"/>
    </source>
</evidence>
<dbReference type="PROSITE" id="PS00107">
    <property type="entry name" value="PROTEIN_KINASE_ATP"/>
    <property type="match status" value="1"/>
</dbReference>
<dbReference type="InterPro" id="IPR008271">
    <property type="entry name" value="Ser/Thr_kinase_AS"/>
</dbReference>
<organism evidence="14">
    <name type="scientific">Caligus clemensi</name>
    <name type="common">Sea louse</name>
    <dbReference type="NCBI Taxonomy" id="344056"/>
    <lineage>
        <taxon>Eukaryota</taxon>
        <taxon>Metazoa</taxon>
        <taxon>Ecdysozoa</taxon>
        <taxon>Arthropoda</taxon>
        <taxon>Crustacea</taxon>
        <taxon>Multicrustacea</taxon>
        <taxon>Hexanauplia</taxon>
        <taxon>Copepoda</taxon>
        <taxon>Siphonostomatoida</taxon>
        <taxon>Caligidae</taxon>
        <taxon>Caligus</taxon>
    </lineage>
</organism>
<dbReference type="GO" id="GO:0000082">
    <property type="term" value="P:G1/S transition of mitotic cell cycle"/>
    <property type="evidence" value="ECO:0007669"/>
    <property type="project" value="TreeGrafter"/>
</dbReference>
<dbReference type="GO" id="GO:0010389">
    <property type="term" value="P:regulation of G2/M transition of mitotic cell cycle"/>
    <property type="evidence" value="ECO:0007669"/>
    <property type="project" value="TreeGrafter"/>
</dbReference>
<dbReference type="GO" id="GO:0000307">
    <property type="term" value="C:cyclin-dependent protein kinase holoenzyme complex"/>
    <property type="evidence" value="ECO:0007669"/>
    <property type="project" value="TreeGrafter"/>
</dbReference>
<dbReference type="PROSITE" id="PS50011">
    <property type="entry name" value="PROTEIN_KINASE_DOM"/>
    <property type="match status" value="1"/>
</dbReference>
<dbReference type="CDD" id="cd07838">
    <property type="entry name" value="STKc_CDK4_6_like"/>
    <property type="match status" value="1"/>
</dbReference>
<gene>
    <name evidence="14" type="primary">CDK4</name>
</gene>
<evidence type="ECO:0000256" key="8">
    <source>
        <dbReference type="ARBA" id="ARBA00047811"/>
    </source>
</evidence>
<sequence>MSSSLVTSAQPPPSLSRLEGGTSTEVNHSPPASLLSVVVSADVGKGPVVTSAADITPPSLRSVAARHPPRSTNALFAAFQGSSIYEEINRIGKGAYGTVYLARDTQKDRFVALKKMKFCLTEDGVPMAILREISLLKQLERFDHPNIVRLLDITHGQRYEREMSLHLIFEHAHQDLATYLEKCPSPGLPPAKIKNLIWQIFNGVDFLHSHRIVHRDLKPQNLLITRSGRVKLTDFGLARIYDFYSLLTSVVVTLWYRSPEVLMGLSYATPVDVWACGCIFAELFILRKALFPGEYEMDQLNRIFDVIGTPQAEEWPENAAVTRSNFRSRAVVDMKDIVPEIDDEGADLLKRTLLFDPHSRITVSDALVHPYFADVDKEF</sequence>
<dbReference type="EMBL" id="BT080797">
    <property type="protein sequence ID" value="ACO15221.1"/>
    <property type="molecule type" value="mRNA"/>
</dbReference>
<keyword evidence="14" id="KW-0131">Cell cycle</keyword>
<name>C1C1R8_CALCM</name>
<dbReference type="InterPro" id="IPR011009">
    <property type="entry name" value="Kinase-like_dom_sf"/>
</dbReference>
<dbReference type="GO" id="GO:0010468">
    <property type="term" value="P:regulation of gene expression"/>
    <property type="evidence" value="ECO:0007669"/>
    <property type="project" value="TreeGrafter"/>
</dbReference>
<dbReference type="AlphaFoldDB" id="C1C1R8"/>
<keyword evidence="14" id="KW-0132">Cell division</keyword>
<dbReference type="InterPro" id="IPR017441">
    <property type="entry name" value="Protein_kinase_ATP_BS"/>
</dbReference>
<evidence type="ECO:0000256" key="7">
    <source>
        <dbReference type="ARBA" id="ARBA00022840"/>
    </source>
</evidence>
<dbReference type="InterPro" id="IPR050108">
    <property type="entry name" value="CDK"/>
</dbReference>
<evidence type="ECO:0000256" key="12">
    <source>
        <dbReference type="SAM" id="MobiDB-lite"/>
    </source>
</evidence>
<proteinExistence type="evidence at transcript level"/>
<dbReference type="FunFam" id="1.10.510.10:FF:000624">
    <property type="entry name" value="Mitogen-activated protein kinase"/>
    <property type="match status" value="1"/>
</dbReference>
<evidence type="ECO:0000313" key="14">
    <source>
        <dbReference type="EMBL" id="ACO15221.1"/>
    </source>
</evidence>
<dbReference type="FunFam" id="3.30.200.20:FF:000124">
    <property type="entry name" value="Cyclin-dependent kinase 4"/>
    <property type="match status" value="1"/>
</dbReference>
<dbReference type="GO" id="GO:0005737">
    <property type="term" value="C:cytoplasm"/>
    <property type="evidence" value="ECO:0007669"/>
    <property type="project" value="TreeGrafter"/>
</dbReference>
<evidence type="ECO:0000256" key="6">
    <source>
        <dbReference type="ARBA" id="ARBA00022777"/>
    </source>
</evidence>
<dbReference type="GO" id="GO:0007165">
    <property type="term" value="P:signal transduction"/>
    <property type="evidence" value="ECO:0007669"/>
    <property type="project" value="TreeGrafter"/>
</dbReference>
<dbReference type="InterPro" id="IPR000719">
    <property type="entry name" value="Prot_kinase_dom"/>
</dbReference>
<feature type="region of interest" description="Disordered" evidence="12">
    <location>
        <begin position="1"/>
        <end position="29"/>
    </location>
</feature>
<evidence type="ECO:0000259" key="13">
    <source>
        <dbReference type="PROSITE" id="PS50011"/>
    </source>
</evidence>
<reference evidence="14" key="1">
    <citation type="submission" date="2009-03" db="EMBL/GenBank/DDBJ databases">
        <title>Caligus clemensi ESTs and full-length cDNAs.</title>
        <authorList>
            <person name="Yasuike M."/>
            <person name="von Schalburg K."/>
            <person name="Cooper G."/>
            <person name="Leong J."/>
            <person name="Jones S.R.M."/>
            <person name="Koop B.F."/>
        </authorList>
    </citation>
    <scope>NUCLEOTIDE SEQUENCE</scope>
    <source>
        <tissue evidence="14">Whole</tissue>
    </source>
</reference>
<dbReference type="Gene3D" id="1.10.510.10">
    <property type="entry name" value="Transferase(Phosphotransferase) domain 1"/>
    <property type="match status" value="1"/>
</dbReference>
<accession>C1C1R8</accession>
<dbReference type="Gene3D" id="3.30.200.20">
    <property type="entry name" value="Phosphorylase Kinase, domain 1"/>
    <property type="match status" value="1"/>
</dbReference>
<dbReference type="GO" id="GO:0030332">
    <property type="term" value="F:cyclin binding"/>
    <property type="evidence" value="ECO:0007669"/>
    <property type="project" value="TreeGrafter"/>
</dbReference>